<evidence type="ECO:0000313" key="1">
    <source>
        <dbReference type="EMBL" id="GAH74166.1"/>
    </source>
</evidence>
<dbReference type="Gene3D" id="2.60.120.10">
    <property type="entry name" value="Jelly Rolls"/>
    <property type="match status" value="1"/>
</dbReference>
<organism evidence="1">
    <name type="scientific">marine sediment metagenome</name>
    <dbReference type="NCBI Taxonomy" id="412755"/>
    <lineage>
        <taxon>unclassified sequences</taxon>
        <taxon>metagenomes</taxon>
        <taxon>ecological metagenomes</taxon>
    </lineage>
</organism>
<reference evidence="1" key="1">
    <citation type="journal article" date="2014" name="Front. Microbiol.">
        <title>High frequency of phylogenetically diverse reductive dehalogenase-homologous genes in deep subseafloor sedimentary metagenomes.</title>
        <authorList>
            <person name="Kawai M."/>
            <person name="Futagami T."/>
            <person name="Toyoda A."/>
            <person name="Takaki Y."/>
            <person name="Nishi S."/>
            <person name="Hori S."/>
            <person name="Arai W."/>
            <person name="Tsubouchi T."/>
            <person name="Morono Y."/>
            <person name="Uchiyama I."/>
            <person name="Ito T."/>
            <person name="Fujiyama A."/>
            <person name="Inagaki F."/>
            <person name="Takami H."/>
        </authorList>
    </citation>
    <scope>NUCLEOTIDE SEQUENCE</scope>
    <source>
        <strain evidence="1">Expedition CK06-06</strain>
    </source>
</reference>
<sequence>MYLACFVGGFLCGGVQTVSILYVDCEYFKVDKGTQGKGYEMLLAPGEIKTLIILAGSGTILGADGIGVEFKAGDCLVIPAAYEGAMQFADDTQYLTVTI</sequence>
<proteinExistence type="predicted"/>
<accession>X1HVI2</accession>
<dbReference type="InterPro" id="IPR014710">
    <property type="entry name" value="RmlC-like_jellyroll"/>
</dbReference>
<comment type="caution">
    <text evidence="1">The sequence shown here is derived from an EMBL/GenBank/DDBJ whole genome shotgun (WGS) entry which is preliminary data.</text>
</comment>
<protein>
    <recommendedName>
        <fullName evidence="2">(S)-ureidoglycine aminohydrolase cupin domain-containing protein</fullName>
    </recommendedName>
</protein>
<gene>
    <name evidence="1" type="ORF">S03H2_49667</name>
</gene>
<dbReference type="AlphaFoldDB" id="X1HVI2"/>
<dbReference type="SUPFAM" id="SSF51182">
    <property type="entry name" value="RmlC-like cupins"/>
    <property type="match status" value="1"/>
</dbReference>
<dbReference type="EMBL" id="BARU01031400">
    <property type="protein sequence ID" value="GAH74166.1"/>
    <property type="molecule type" value="Genomic_DNA"/>
</dbReference>
<name>X1HVI2_9ZZZZ</name>
<evidence type="ECO:0008006" key="2">
    <source>
        <dbReference type="Google" id="ProtNLM"/>
    </source>
</evidence>
<dbReference type="InterPro" id="IPR011051">
    <property type="entry name" value="RmlC_Cupin_sf"/>
</dbReference>